<dbReference type="RefSeq" id="WP_058289973.1">
    <property type="nucleotide sequence ID" value="NZ_CYSD01000031.1"/>
</dbReference>
<evidence type="ECO:0000313" key="2">
    <source>
        <dbReference type="EMBL" id="CUH78494.1"/>
    </source>
</evidence>
<dbReference type="Proteomes" id="UP000052022">
    <property type="component" value="Unassembled WGS sequence"/>
</dbReference>
<dbReference type="PANTHER" id="PTHR34595:SF7">
    <property type="entry name" value="SLL1039 PROTEIN"/>
    <property type="match status" value="1"/>
</dbReference>
<dbReference type="STRING" id="928856.SAMN04488049_10880"/>
<accession>A0A0P1GAC4</accession>
<dbReference type="EMBL" id="CYSD01000031">
    <property type="protein sequence ID" value="CUH78494.1"/>
    <property type="molecule type" value="Genomic_DNA"/>
</dbReference>
<gene>
    <name evidence="2" type="ORF">TRM7557_01909</name>
</gene>
<dbReference type="PANTHER" id="PTHR34595">
    <property type="entry name" value="BLR5612 PROTEIN"/>
    <property type="match status" value="1"/>
</dbReference>
<keyword evidence="3" id="KW-1185">Reference proteome</keyword>
<dbReference type="AlphaFoldDB" id="A0A0P1GAC4"/>
<sequence length="313" mass="35457">MLGKTAGGLFWMARYLERAENTARLLETGQRMALTRSNGADEEWGPVLQTAGVLQGYQSKYDEVTKDNAIDWLLRDTENPSSIRSVIKQARDNARLVRTALTYEVWSAVNGAWMRLEDQLKRRVGERDLPNVLELVRERTTLVRGAILGSMMRNDIYDFLRLGTFIERADNVGRILDVKYFVLLPTAFSVGSSLDNVQWEIILRSIGAGGGYRMTRGQKSGASDIADFLILDERMPRSLSFCSRKLVENLGYLAKDYGTEMPSAALATALYQKFDGREISEIFEQGLHEYIQDVLTELGKISAQIEIDYRFNE</sequence>
<feature type="domain" description="DUF403" evidence="1">
    <location>
        <begin position="1"/>
        <end position="309"/>
    </location>
</feature>
<dbReference type="InterPro" id="IPR051680">
    <property type="entry name" value="ATP-dep_Glu-Cys_Ligase-2"/>
</dbReference>
<reference evidence="2 3" key="1">
    <citation type="submission" date="2015-09" db="EMBL/GenBank/DDBJ databases">
        <authorList>
            <consortium name="Swine Surveillance"/>
        </authorList>
    </citation>
    <scope>NUCLEOTIDE SEQUENCE [LARGE SCALE GENOMIC DNA]</scope>
    <source>
        <strain evidence="2 3">CECT 7557</strain>
    </source>
</reference>
<organism evidence="2 3">
    <name type="scientific">Tritonibacter multivorans</name>
    <dbReference type="NCBI Taxonomy" id="928856"/>
    <lineage>
        <taxon>Bacteria</taxon>
        <taxon>Pseudomonadati</taxon>
        <taxon>Pseudomonadota</taxon>
        <taxon>Alphaproteobacteria</taxon>
        <taxon>Rhodobacterales</taxon>
        <taxon>Paracoccaceae</taxon>
        <taxon>Tritonibacter</taxon>
    </lineage>
</organism>
<dbReference type="InterPro" id="IPR007296">
    <property type="entry name" value="DUF403"/>
</dbReference>
<dbReference type="OrthoDB" id="9803532at2"/>
<dbReference type="Pfam" id="PF04168">
    <property type="entry name" value="Alpha-E"/>
    <property type="match status" value="1"/>
</dbReference>
<name>A0A0P1GAC4_9RHOB</name>
<protein>
    <recommendedName>
        <fullName evidence="1">DUF403 domain-containing protein</fullName>
    </recommendedName>
</protein>
<evidence type="ECO:0000259" key="1">
    <source>
        <dbReference type="Pfam" id="PF04168"/>
    </source>
</evidence>
<proteinExistence type="predicted"/>
<evidence type="ECO:0000313" key="3">
    <source>
        <dbReference type="Proteomes" id="UP000052022"/>
    </source>
</evidence>